<dbReference type="GO" id="GO:0019808">
    <property type="term" value="F:polyamine binding"/>
    <property type="evidence" value="ECO:0007669"/>
    <property type="project" value="InterPro"/>
</dbReference>
<dbReference type="EMBL" id="JACCCO010000001">
    <property type="protein sequence ID" value="NYF39407.1"/>
    <property type="molecule type" value="Genomic_DNA"/>
</dbReference>
<accession>A0A852UPM5</accession>
<keyword evidence="6" id="KW-1185">Reference proteome</keyword>
<dbReference type="GO" id="GO:0042597">
    <property type="term" value="C:periplasmic space"/>
    <property type="evidence" value="ECO:0007669"/>
    <property type="project" value="UniProtKB-SubCell"/>
</dbReference>
<dbReference type="InterPro" id="IPR006311">
    <property type="entry name" value="TAT_signal"/>
</dbReference>
<protein>
    <submittedName>
        <fullName evidence="5">Spermidine/putrescine transport system substrate-binding protein</fullName>
    </submittedName>
</protein>
<dbReference type="Pfam" id="PF13416">
    <property type="entry name" value="SBP_bac_8"/>
    <property type="match status" value="1"/>
</dbReference>
<evidence type="ECO:0000256" key="3">
    <source>
        <dbReference type="ARBA" id="ARBA00022729"/>
    </source>
</evidence>
<dbReference type="CDD" id="cd13590">
    <property type="entry name" value="PBP2_PotD_PotF_like"/>
    <property type="match status" value="1"/>
</dbReference>
<dbReference type="GO" id="GO:0015846">
    <property type="term" value="P:polyamine transport"/>
    <property type="evidence" value="ECO:0007669"/>
    <property type="project" value="InterPro"/>
</dbReference>
<dbReference type="Gene3D" id="3.40.190.10">
    <property type="entry name" value="Periplasmic binding protein-like II"/>
    <property type="match status" value="2"/>
</dbReference>
<keyword evidence="2" id="KW-0813">Transport</keyword>
<organism evidence="5 6">
    <name type="scientific">Streptosporangium sandarakinum</name>
    <dbReference type="NCBI Taxonomy" id="1260955"/>
    <lineage>
        <taxon>Bacteria</taxon>
        <taxon>Bacillati</taxon>
        <taxon>Actinomycetota</taxon>
        <taxon>Actinomycetes</taxon>
        <taxon>Streptosporangiales</taxon>
        <taxon>Streptosporangiaceae</taxon>
        <taxon>Streptosporangium</taxon>
    </lineage>
</organism>
<keyword evidence="3" id="KW-0732">Signal</keyword>
<comment type="caution">
    <text evidence="5">The sequence shown here is derived from an EMBL/GenBank/DDBJ whole genome shotgun (WGS) entry which is preliminary data.</text>
</comment>
<dbReference type="PANTHER" id="PTHR30222">
    <property type="entry name" value="SPERMIDINE/PUTRESCINE-BINDING PERIPLASMIC PROTEIN"/>
    <property type="match status" value="1"/>
</dbReference>
<reference evidence="5 6" key="1">
    <citation type="submission" date="2020-07" db="EMBL/GenBank/DDBJ databases">
        <title>Sequencing the genomes of 1000 actinobacteria strains.</title>
        <authorList>
            <person name="Klenk H.-P."/>
        </authorList>
    </citation>
    <scope>NUCLEOTIDE SEQUENCE [LARGE SCALE GENOMIC DNA]</scope>
    <source>
        <strain evidence="5 6">DSM 45763</strain>
    </source>
</reference>
<dbReference type="PANTHER" id="PTHR30222:SF17">
    <property type="entry name" value="SPERMIDINE_PUTRESCINE-BINDING PERIPLASMIC PROTEIN"/>
    <property type="match status" value="1"/>
</dbReference>
<dbReference type="SUPFAM" id="SSF53850">
    <property type="entry name" value="Periplasmic binding protein-like II"/>
    <property type="match status" value="1"/>
</dbReference>
<dbReference type="AlphaFoldDB" id="A0A852UPM5"/>
<dbReference type="PRINTS" id="PR00909">
    <property type="entry name" value="SPERMDNBNDNG"/>
</dbReference>
<name>A0A852UPM5_9ACTN</name>
<evidence type="ECO:0000313" key="6">
    <source>
        <dbReference type="Proteomes" id="UP000576393"/>
    </source>
</evidence>
<dbReference type="PROSITE" id="PS51318">
    <property type="entry name" value="TAT"/>
    <property type="match status" value="1"/>
</dbReference>
<evidence type="ECO:0000256" key="1">
    <source>
        <dbReference type="ARBA" id="ARBA00004418"/>
    </source>
</evidence>
<sequence>MSHPMHQDSSLDAALLRGMTRPRSVTRRDAFRLAGLSAAGLALTACGVQGKKAAPPQKDAVADYWASKKKNGTLRFANWTLYIDKEDGRSPSLEKFTADTGIKVTYTEAIQDTPSFFGKIQPLLASGTDIGYDVMVITNGIHLSKAIALGYLVPLDHSKLPNFAANAAEKVKNPTWDPNNTYTVPWTAGLTGIAYNPKYVDEVTSVNDLWNPKYKGKVGMMLDPQEVANFGMFAEGIDPDKSTEADWRKAAARLQKQRDDGLVRKYYENDYVDALARGDIWITMAWSGDIFQQVAEGKDIKFVIPQEGGTIWTDNLCIPKTAQNPLDALTYMDYVYQPKIATMLVEAINYITPVPSTKDLVLADAAKASGDDKKSLEQLANSPMIYPAEADMARLRSFRALTIAEEKVFESVFQPITQG</sequence>
<dbReference type="InterPro" id="IPR001188">
    <property type="entry name" value="Sperm_putr-bd"/>
</dbReference>
<proteinExistence type="predicted"/>
<keyword evidence="4" id="KW-0574">Periplasm</keyword>
<gene>
    <name evidence="5" type="ORF">HDA43_001566</name>
</gene>
<evidence type="ECO:0000256" key="4">
    <source>
        <dbReference type="ARBA" id="ARBA00022764"/>
    </source>
</evidence>
<dbReference type="Proteomes" id="UP000576393">
    <property type="component" value="Unassembled WGS sequence"/>
</dbReference>
<dbReference type="InterPro" id="IPR006059">
    <property type="entry name" value="SBP"/>
</dbReference>
<evidence type="ECO:0000256" key="2">
    <source>
        <dbReference type="ARBA" id="ARBA00022448"/>
    </source>
</evidence>
<comment type="subcellular location">
    <subcellularLocation>
        <location evidence="1">Periplasm</location>
    </subcellularLocation>
</comment>
<evidence type="ECO:0000313" key="5">
    <source>
        <dbReference type="EMBL" id="NYF39407.1"/>
    </source>
</evidence>